<gene>
    <name evidence="1" type="ORF">GBB84_24040</name>
</gene>
<accession>A0A6L5EEQ5</accession>
<evidence type="ECO:0000313" key="1">
    <source>
        <dbReference type="EMBL" id="MPQ53962.1"/>
    </source>
</evidence>
<dbReference type="InterPro" id="IPR029044">
    <property type="entry name" value="Nucleotide-diphossugar_trans"/>
</dbReference>
<dbReference type="Proteomes" id="UP000475079">
    <property type="component" value="Unassembled WGS sequence"/>
</dbReference>
<dbReference type="EMBL" id="WHIY01000022">
    <property type="protein sequence ID" value="MPQ53962.1"/>
    <property type="molecule type" value="Genomic_DNA"/>
</dbReference>
<keyword evidence="2" id="KW-1185">Reference proteome</keyword>
<dbReference type="SUPFAM" id="SSF53448">
    <property type="entry name" value="Nucleotide-diphospho-sugar transferases"/>
    <property type="match status" value="1"/>
</dbReference>
<protein>
    <submittedName>
        <fullName evidence="1">Glycosyltransferase</fullName>
    </submittedName>
</protein>
<dbReference type="GO" id="GO:0016740">
    <property type="term" value="F:transferase activity"/>
    <property type="evidence" value="ECO:0007669"/>
    <property type="project" value="UniProtKB-KW"/>
</dbReference>
<reference evidence="1 2" key="1">
    <citation type="submission" date="2019-10" db="EMBL/GenBank/DDBJ databases">
        <title>Characterization of a new Citrobacter species.</title>
        <authorList>
            <person name="Goncalves Ribeiro T."/>
            <person name="Izdebski R."/>
            <person name="Urbanowicz P."/>
            <person name="Carmeli Y."/>
            <person name="Gniadkowski M."/>
            <person name="Peixe L."/>
        </authorList>
    </citation>
    <scope>NUCLEOTIDE SEQUENCE [LARGE SCALE GENOMIC DNA]</scope>
    <source>
        <strain evidence="1 2">NMI7905_11</strain>
    </source>
</reference>
<comment type="caution">
    <text evidence="1">The sequence shown here is derived from an EMBL/GenBank/DDBJ whole genome shotgun (WGS) entry which is preliminary data.</text>
</comment>
<dbReference type="Gene3D" id="3.90.550.10">
    <property type="entry name" value="Spore Coat Polysaccharide Biosynthesis Protein SpsA, Chain A"/>
    <property type="match status" value="1"/>
</dbReference>
<name>A0A6L5EEQ5_9ENTR</name>
<dbReference type="AlphaFoldDB" id="A0A6L5EEQ5"/>
<organism evidence="1 2">
    <name type="scientific">Citrobacter telavivensis</name>
    <dbReference type="NCBI Taxonomy" id="2653932"/>
    <lineage>
        <taxon>Bacteria</taxon>
        <taxon>Pseudomonadati</taxon>
        <taxon>Pseudomonadota</taxon>
        <taxon>Gammaproteobacteria</taxon>
        <taxon>Enterobacterales</taxon>
        <taxon>Enterobacteriaceae</taxon>
        <taxon>Citrobacter</taxon>
    </lineage>
</organism>
<keyword evidence="1" id="KW-0808">Transferase</keyword>
<sequence length="306" mass="35954">MNHELAPICLFVYNRYKHTLKTIEALKKNKLAEQSDIYIFSDAAKNNQAIEPVQKIRNYIKLIDGFKSVTIIESSNNKGLANSIISGVTDVINKHGKVIVFEDDLISSPLTLEYLNLMLNTYQNFESIMSITSYSYPNSTVKISSEYEFDNYFSGRPCSWGWATWKDRWTEVQWDGKVYEDYLYNKRMQEDFKLYAGRDIDRMLKKQLKGEIDSWAVRFVFNCFLLKKLASYPVKSYISNIGTDGSGTHKGVNESYIINRILNEKLPTRLSYEFEVNEKILKEFNKFVKKKYYFKRLMRLLKSKFQ</sequence>
<proteinExistence type="predicted"/>
<evidence type="ECO:0000313" key="2">
    <source>
        <dbReference type="Proteomes" id="UP000475079"/>
    </source>
</evidence>
<dbReference type="RefSeq" id="WP_152403729.1">
    <property type="nucleotide sequence ID" value="NZ_WHIY01000022.1"/>
</dbReference>